<name>A0ABD2QFB6_9PLAT</name>
<evidence type="ECO:0000313" key="3">
    <source>
        <dbReference type="Proteomes" id="UP001626550"/>
    </source>
</evidence>
<sequence length="264" mass="30808">MNDLGGNKEKETKGIEDRCKSAPNVLRNALLAQLNVSKVWLNFPAPKRLPNKRRIEIIRSDWNLLSTVTPMINAWIHPCDRLVDASRKLRNTLERRLLAVTTCLMSQWVHQGPSSFGHQLTLRAIEVGSEHQLQRTDYSKELRYDPSCQVFTQLRRYLQELRMLHGNVKLQYMLSDWLKDPVVPQYPFLQWSLLALTREWRFNVDNPVSDKAEAIKLVYHYFHAFSSFFLHAFTLCSAILAVKQVHLRILYTSMKILVSNSLNF</sequence>
<dbReference type="Pfam" id="PF25039">
    <property type="entry name" value="BLTP1_M"/>
    <property type="match status" value="1"/>
</dbReference>
<keyword evidence="3" id="KW-1185">Reference proteome</keyword>
<feature type="domain" description="Bridge-like lipid transfer protein family member 1 middle region" evidence="1">
    <location>
        <begin position="33"/>
        <end position="200"/>
    </location>
</feature>
<comment type="caution">
    <text evidence="2">The sequence shown here is derived from an EMBL/GenBank/DDBJ whole genome shotgun (WGS) entry which is preliminary data.</text>
</comment>
<dbReference type="AlphaFoldDB" id="A0ABD2QFB6"/>
<dbReference type="PANTHER" id="PTHR31640:SF1">
    <property type="entry name" value="BRIDGE-LIKE LIPID TRANSFER PROTEIN FAMILY MEMBER 1"/>
    <property type="match status" value="1"/>
</dbReference>
<dbReference type="Proteomes" id="UP001626550">
    <property type="component" value="Unassembled WGS sequence"/>
</dbReference>
<dbReference type="PANTHER" id="PTHR31640">
    <property type="entry name" value="TRANSMEMBRANE PROTEIN KIAA1109"/>
    <property type="match status" value="1"/>
</dbReference>
<dbReference type="EMBL" id="JBJKFK010000271">
    <property type="protein sequence ID" value="KAL3318226.1"/>
    <property type="molecule type" value="Genomic_DNA"/>
</dbReference>
<evidence type="ECO:0000313" key="2">
    <source>
        <dbReference type="EMBL" id="KAL3318226.1"/>
    </source>
</evidence>
<gene>
    <name evidence="2" type="ORF">Ciccas_003117</name>
</gene>
<proteinExistence type="predicted"/>
<accession>A0ABD2QFB6</accession>
<reference evidence="2 3" key="1">
    <citation type="submission" date="2024-11" db="EMBL/GenBank/DDBJ databases">
        <title>Adaptive evolution of stress response genes in parasites aligns with host niche diversity.</title>
        <authorList>
            <person name="Hahn C."/>
            <person name="Resl P."/>
        </authorList>
    </citation>
    <scope>NUCLEOTIDE SEQUENCE [LARGE SCALE GENOMIC DNA]</scope>
    <source>
        <strain evidence="2">EGGRZ-B1_66</strain>
        <tissue evidence="2">Body</tissue>
    </source>
</reference>
<dbReference type="InterPro" id="IPR033616">
    <property type="entry name" value="BLTP1"/>
</dbReference>
<dbReference type="InterPro" id="IPR056741">
    <property type="entry name" value="BLTP1_M"/>
</dbReference>
<evidence type="ECO:0000259" key="1">
    <source>
        <dbReference type="Pfam" id="PF25039"/>
    </source>
</evidence>
<organism evidence="2 3">
    <name type="scientific">Cichlidogyrus casuarinus</name>
    <dbReference type="NCBI Taxonomy" id="1844966"/>
    <lineage>
        <taxon>Eukaryota</taxon>
        <taxon>Metazoa</taxon>
        <taxon>Spiralia</taxon>
        <taxon>Lophotrochozoa</taxon>
        <taxon>Platyhelminthes</taxon>
        <taxon>Monogenea</taxon>
        <taxon>Monopisthocotylea</taxon>
        <taxon>Dactylogyridea</taxon>
        <taxon>Ancyrocephalidae</taxon>
        <taxon>Cichlidogyrus</taxon>
    </lineage>
</organism>
<protein>
    <recommendedName>
        <fullName evidence="1">Bridge-like lipid transfer protein family member 1 middle region domain-containing protein</fullName>
    </recommendedName>
</protein>